<gene>
    <name evidence="1" type="ORF">SAMN04487992_105246</name>
</gene>
<dbReference type="AlphaFoldDB" id="A0A1G7H3E4"/>
<accession>A0A1G7H3E4</accession>
<proteinExistence type="predicted"/>
<evidence type="ECO:0000313" key="2">
    <source>
        <dbReference type="Proteomes" id="UP000182114"/>
    </source>
</evidence>
<dbReference type="RefSeq" id="WP_024479135.1">
    <property type="nucleotide sequence ID" value="NZ_CANLMK010000003.1"/>
</dbReference>
<evidence type="ECO:0000313" key="1">
    <source>
        <dbReference type="EMBL" id="SDE94885.1"/>
    </source>
</evidence>
<dbReference type="Proteomes" id="UP000182114">
    <property type="component" value="Unassembled WGS sequence"/>
</dbReference>
<name>A0A1G7H3E4_9FLAO</name>
<dbReference type="GeneID" id="78059729"/>
<sequence length="118" mass="13480">MAEIKLEVIKEAALTNNCPECFNQGLKLSFFQKHSYGKFIHKTTNEVTSELECKKCGTKIYPVTWTPDIERVFEYYQKMAIPQKSAIKFTGLFYIIALVLIAIVGIGVYFLLQGSFLQ</sequence>
<reference evidence="2" key="1">
    <citation type="submission" date="2016-10" db="EMBL/GenBank/DDBJ databases">
        <authorList>
            <person name="Varghese N."/>
            <person name="Submissions S."/>
        </authorList>
    </citation>
    <scope>NUCLEOTIDE SEQUENCE [LARGE SCALE GENOMIC DNA]</scope>
    <source>
        <strain evidence="2">DSM 24729</strain>
    </source>
</reference>
<keyword evidence="2" id="KW-1185">Reference proteome</keyword>
<dbReference type="EMBL" id="FNBD01000005">
    <property type="protein sequence ID" value="SDE94885.1"/>
    <property type="molecule type" value="Genomic_DNA"/>
</dbReference>
<organism evidence="1 2">
    <name type="scientific">Cellulophaga baltica</name>
    <dbReference type="NCBI Taxonomy" id="76594"/>
    <lineage>
        <taxon>Bacteria</taxon>
        <taxon>Pseudomonadati</taxon>
        <taxon>Bacteroidota</taxon>
        <taxon>Flavobacteriia</taxon>
        <taxon>Flavobacteriales</taxon>
        <taxon>Flavobacteriaceae</taxon>
        <taxon>Cellulophaga</taxon>
    </lineage>
</organism>
<dbReference type="eggNOG" id="ENOG50331F5">
    <property type="taxonomic scope" value="Bacteria"/>
</dbReference>
<protein>
    <submittedName>
        <fullName evidence="1">Uncharacterized protein</fullName>
    </submittedName>
</protein>